<gene>
    <name evidence="9" type="ordered locus">Thal_1302</name>
</gene>
<dbReference type="SUPFAM" id="SSF82714">
    <property type="entry name" value="Multidrug efflux transporter AcrB TolC docking domain, DN and DC subdomains"/>
    <property type="match status" value="2"/>
</dbReference>
<dbReference type="PANTHER" id="PTHR32063:SF12">
    <property type="entry name" value="CATION EFFLUX SYSTEM PROTEIN"/>
    <property type="match status" value="1"/>
</dbReference>
<comment type="similarity">
    <text evidence="2">Belongs to the resistance-nodulation-cell division (RND) (TC 2.A.6) family.</text>
</comment>
<dbReference type="RefSeq" id="WP_012992339.1">
    <property type="nucleotide sequence ID" value="NC_013894.1"/>
</dbReference>
<dbReference type="InterPro" id="IPR001036">
    <property type="entry name" value="Acrflvin-R"/>
</dbReference>
<evidence type="ECO:0000313" key="10">
    <source>
        <dbReference type="Proteomes" id="UP000002043"/>
    </source>
</evidence>
<dbReference type="Gene3D" id="1.20.1640.10">
    <property type="entry name" value="Multidrug efflux transporter AcrB transmembrane domain"/>
    <property type="match status" value="2"/>
</dbReference>
<dbReference type="Gene3D" id="3.30.70.1430">
    <property type="entry name" value="Multidrug efflux transporter AcrB pore domain"/>
    <property type="match status" value="2"/>
</dbReference>
<feature type="transmembrane region" description="Helical" evidence="8">
    <location>
        <begin position="516"/>
        <end position="534"/>
    </location>
</feature>
<evidence type="ECO:0000313" key="9">
    <source>
        <dbReference type="EMBL" id="ADC89933.1"/>
    </source>
</evidence>
<name>D3SMF3_THEAH</name>
<dbReference type="Gene3D" id="3.30.2090.10">
    <property type="entry name" value="Multidrug efflux transporter AcrB TolC docking domain, DN and DC subdomains"/>
    <property type="match status" value="2"/>
</dbReference>
<dbReference type="EMBL" id="CP001931">
    <property type="protein sequence ID" value="ADC89933.1"/>
    <property type="molecule type" value="Genomic_DNA"/>
</dbReference>
<evidence type="ECO:0000256" key="3">
    <source>
        <dbReference type="ARBA" id="ARBA00022448"/>
    </source>
</evidence>
<dbReference type="GO" id="GO:0008324">
    <property type="term" value="F:monoatomic cation transmembrane transporter activity"/>
    <property type="evidence" value="ECO:0007669"/>
    <property type="project" value="InterPro"/>
</dbReference>
<dbReference type="SUPFAM" id="SSF82693">
    <property type="entry name" value="Multidrug efflux transporter AcrB pore domain, PN1, PN2, PC1 and PC2 subdomains"/>
    <property type="match status" value="3"/>
</dbReference>
<dbReference type="eggNOG" id="COG3696">
    <property type="taxonomic scope" value="Bacteria"/>
</dbReference>
<feature type="transmembrane region" description="Helical" evidence="8">
    <location>
        <begin position="331"/>
        <end position="350"/>
    </location>
</feature>
<dbReference type="InterPro" id="IPR004763">
    <property type="entry name" value="CusA-like"/>
</dbReference>
<dbReference type="HOGENOM" id="CLU_002755_1_2_0"/>
<dbReference type="GO" id="GO:0042910">
    <property type="term" value="F:xenobiotic transmembrane transporter activity"/>
    <property type="evidence" value="ECO:0007669"/>
    <property type="project" value="TreeGrafter"/>
</dbReference>
<organism evidence="9 10">
    <name type="scientific">Thermocrinis albus (strain DSM 14484 / JCM 11386 / HI 11/12)</name>
    <dbReference type="NCBI Taxonomy" id="638303"/>
    <lineage>
        <taxon>Bacteria</taxon>
        <taxon>Pseudomonadati</taxon>
        <taxon>Aquificota</taxon>
        <taxon>Aquificia</taxon>
        <taxon>Aquificales</taxon>
        <taxon>Aquificaceae</taxon>
        <taxon>Thermocrinis</taxon>
    </lineage>
</organism>
<evidence type="ECO:0000256" key="8">
    <source>
        <dbReference type="SAM" id="Phobius"/>
    </source>
</evidence>
<comment type="subcellular location">
    <subcellularLocation>
        <location evidence="1">Cell membrane</location>
        <topology evidence="1">Multi-pass membrane protein</topology>
    </subcellularLocation>
</comment>
<keyword evidence="7 8" id="KW-0472">Membrane</keyword>
<evidence type="ECO:0000256" key="2">
    <source>
        <dbReference type="ARBA" id="ARBA00010942"/>
    </source>
</evidence>
<feature type="transmembrane region" description="Helical" evidence="8">
    <location>
        <begin position="905"/>
        <end position="930"/>
    </location>
</feature>
<dbReference type="SUPFAM" id="SSF82866">
    <property type="entry name" value="Multidrug efflux transporter AcrB transmembrane domain"/>
    <property type="match status" value="2"/>
</dbReference>
<feature type="transmembrane region" description="Helical" evidence="8">
    <location>
        <begin position="383"/>
        <end position="406"/>
    </location>
</feature>
<sequence length="1012" mass="112388">MMVRWILFVWDNARTVLILWVIVVLGALLALKSLNVEAFPDPSPPIVEVVAIYPGRSAEEVEKLITLPLEIAFSGMRGLERINSISLYSLCDIKLKFSYDIPYREARQEVINRLSTVSLPDNVQPQIIPNPLGEVMRYVVEGPADLMTLRTIQDWVVARYIKTAYGVEDVASYGGFIKAYVVDLIPEKMLAYGVSFQDVVNALSRSNSSAGGVPTQIGKQQLVVLGSGLIKSLDDIKKVVVGLKGNVPITLDQVAYVRVGNLPRTGIVGLNRKDDVVMGVVILRKDAKSIPAIRSIREKIEQLNKYILPSGFRVIPFYERGKLVDEVIHKVTWIALEGILLVFVTTLLLLGSWVSALAVALTVPISLVVALGVLSLQGESVNFLSIAAIDFGIIADIPILFMENYLRIRGSKPAGLSALTKSTVEVGPLLILSLLFILIAFIPVFLMSGAERQIFFPMVKTYLLAIGTCLILTFTFLIAVLRFFAKKDSLKSPFFWIYLENLYEKVLRKLLSTKHTLWLVMIGLLAILTVVLMMRTGFEFIPTMDEGNIYMRVIFPYSISLEQTYENAKRIRDLLLTVPEIKTVEFQVGRPEDGTDPTGPFNSEYFIDLKPYSQWRDGLNKKDLEEEIRQKVASLFPYADISVSQYIQDNLAEAMSGVKGENSLKIFGDDLYTLDKLAMQAKSLLQKVDGLEEVGVFRELGQPYLRIEVDRQRASSYGINAQDVTDLVAAALGGKEVTQVMEGDKRFSLLVSLPEEYRNNIEKIKNIPLFTPSGYSVPLSSVADIKLTEGPSFIYRENYKRYIPIKFDISSKDKVGTVRKAQELLSKYLHLPEGYRLEWSGQWEEFVKFVKRLSLSGSVALFLLLLLLFSYLRSIKNALLVMVGVLMAAFGSVLSLYVAGITVNVSAMVGFVSILGITLLNISIMMNHYHQLLKLGMEKEEACITTAKEKLRSVVLSGFVASAGLLPSALSHGVGTQIQKPLAVVVVGGMLVTTFLTLTLVPPLLKLSDAQG</sequence>
<dbReference type="PRINTS" id="PR00702">
    <property type="entry name" value="ACRIFLAVINRP"/>
</dbReference>
<proteinExistence type="inferred from homology"/>
<dbReference type="InterPro" id="IPR027463">
    <property type="entry name" value="AcrB_DN_DC_subdom"/>
</dbReference>
<feature type="transmembrane region" description="Helical" evidence="8">
    <location>
        <begin position="853"/>
        <end position="872"/>
    </location>
</feature>
<dbReference type="Pfam" id="PF00873">
    <property type="entry name" value="ACR_tran"/>
    <property type="match status" value="1"/>
</dbReference>
<dbReference type="KEGG" id="tal:Thal_1302"/>
<protein>
    <submittedName>
        <fullName evidence="9">Acriflavin resistance protein</fullName>
    </submittedName>
</protein>
<reference evidence="10" key="1">
    <citation type="journal article" date="2010" name="Stand. Genomic Sci.">
        <title>Complete genome sequence of Thermocrinis albus type strain (HI 11/12T).</title>
        <authorList>
            <person name="Wirth R."/>
            <person name="Sikorski J."/>
            <person name="Brambilla E."/>
            <person name="Misra M."/>
            <person name="Lapidus A."/>
            <person name="Copeland A."/>
            <person name="Nolan M."/>
            <person name="Lucas S."/>
            <person name="Chen F."/>
            <person name="Tice H."/>
            <person name="Cheng J.F."/>
            <person name="Han C."/>
            <person name="Detter J.C."/>
            <person name="Tapia R."/>
            <person name="Bruce D."/>
            <person name="Goodwin L."/>
            <person name="Pitluck S."/>
            <person name="Pati A."/>
            <person name="Anderson I."/>
            <person name="Ivanova N."/>
            <person name="Mavromatis K."/>
            <person name="Mikhailova N."/>
            <person name="Chen A."/>
            <person name="Palaniappan K."/>
            <person name="Bilek Y."/>
            <person name="Hader T."/>
            <person name="Land M."/>
            <person name="Hauser L."/>
            <person name="Chang Y.J."/>
            <person name="Jeffries C.D."/>
            <person name="Tindall B.J."/>
            <person name="Rohde M."/>
            <person name="Goker M."/>
            <person name="Bristow J."/>
            <person name="Eisen J.A."/>
            <person name="Markowitz V."/>
            <person name="Hugenholtz P."/>
            <person name="Kyrpides N.C."/>
            <person name="Klenk H.P."/>
        </authorList>
    </citation>
    <scope>NUCLEOTIDE SEQUENCE [LARGE SCALE GENOMIC DNA]</scope>
    <source>
        <strain evidence="10">DSM 14484 / JCM 11386 / HI 11/12</strain>
    </source>
</reference>
<dbReference type="AlphaFoldDB" id="D3SMF3"/>
<dbReference type="Gene3D" id="3.30.70.1320">
    <property type="entry name" value="Multidrug efflux transporter AcrB pore domain like"/>
    <property type="match status" value="1"/>
</dbReference>
<evidence type="ECO:0000256" key="7">
    <source>
        <dbReference type="ARBA" id="ARBA00023136"/>
    </source>
</evidence>
<dbReference type="NCBIfam" id="TIGR00914">
    <property type="entry name" value="2A0601"/>
    <property type="match status" value="1"/>
</dbReference>
<keyword evidence="3" id="KW-0813">Transport</keyword>
<keyword evidence="10" id="KW-1185">Reference proteome</keyword>
<dbReference type="Gene3D" id="3.30.70.1440">
    <property type="entry name" value="Multidrug efflux transporter AcrB pore domain"/>
    <property type="match status" value="1"/>
</dbReference>
<accession>D3SMF3</accession>
<evidence type="ECO:0000256" key="5">
    <source>
        <dbReference type="ARBA" id="ARBA00022692"/>
    </source>
</evidence>
<dbReference type="STRING" id="638303.Thal_1302"/>
<evidence type="ECO:0000256" key="6">
    <source>
        <dbReference type="ARBA" id="ARBA00022989"/>
    </source>
</evidence>
<evidence type="ECO:0000256" key="1">
    <source>
        <dbReference type="ARBA" id="ARBA00004651"/>
    </source>
</evidence>
<dbReference type="PANTHER" id="PTHR32063">
    <property type="match status" value="1"/>
</dbReference>
<dbReference type="Proteomes" id="UP000002043">
    <property type="component" value="Chromosome"/>
</dbReference>
<feature type="transmembrane region" description="Helical" evidence="8">
    <location>
        <begin position="982"/>
        <end position="1005"/>
    </location>
</feature>
<feature type="transmembrane region" description="Helical" evidence="8">
    <location>
        <begin position="426"/>
        <end position="450"/>
    </location>
</feature>
<feature type="transmembrane region" description="Helical" evidence="8">
    <location>
        <begin position="879"/>
        <end position="899"/>
    </location>
</feature>
<keyword evidence="6 8" id="KW-1133">Transmembrane helix</keyword>
<feature type="transmembrane region" description="Helical" evidence="8">
    <location>
        <begin position="462"/>
        <end position="485"/>
    </location>
</feature>
<feature type="transmembrane region" description="Helical" evidence="8">
    <location>
        <begin position="357"/>
        <end position="377"/>
    </location>
</feature>
<evidence type="ECO:0000256" key="4">
    <source>
        <dbReference type="ARBA" id="ARBA00022475"/>
    </source>
</evidence>
<dbReference type="GO" id="GO:0005886">
    <property type="term" value="C:plasma membrane"/>
    <property type="evidence" value="ECO:0007669"/>
    <property type="project" value="UniProtKB-SubCell"/>
</dbReference>
<keyword evidence="5 8" id="KW-0812">Transmembrane</keyword>
<keyword evidence="4" id="KW-1003">Cell membrane</keyword>